<dbReference type="Gene3D" id="1.10.10.60">
    <property type="entry name" value="Homeodomain-like"/>
    <property type="match status" value="1"/>
</dbReference>
<dbReference type="InterPro" id="IPR050109">
    <property type="entry name" value="HTH-type_TetR-like_transc_reg"/>
</dbReference>
<dbReference type="Pfam" id="PF00440">
    <property type="entry name" value="TetR_N"/>
    <property type="match status" value="1"/>
</dbReference>
<dbReference type="PROSITE" id="PS50977">
    <property type="entry name" value="HTH_TETR_2"/>
    <property type="match status" value="1"/>
</dbReference>
<name>A0A4P7CZH9_9BURK</name>
<dbReference type="InterPro" id="IPR009057">
    <property type="entry name" value="Homeodomain-like_sf"/>
</dbReference>
<dbReference type="GO" id="GO:0000976">
    <property type="term" value="F:transcription cis-regulatory region binding"/>
    <property type="evidence" value="ECO:0007669"/>
    <property type="project" value="TreeGrafter"/>
</dbReference>
<dbReference type="SUPFAM" id="SSF48498">
    <property type="entry name" value="Tetracyclin repressor-like, C-terminal domain"/>
    <property type="match status" value="1"/>
</dbReference>
<dbReference type="SUPFAM" id="SSF46689">
    <property type="entry name" value="Homeodomain-like"/>
    <property type="match status" value="1"/>
</dbReference>
<evidence type="ECO:0000259" key="5">
    <source>
        <dbReference type="PROSITE" id="PS50977"/>
    </source>
</evidence>
<dbReference type="Gene3D" id="1.10.357.10">
    <property type="entry name" value="Tetracycline Repressor, domain 2"/>
    <property type="match status" value="1"/>
</dbReference>
<dbReference type="Pfam" id="PF14246">
    <property type="entry name" value="TetR_C_7"/>
    <property type="match status" value="1"/>
</dbReference>
<organism evidence="6 7">
    <name type="scientific">Paraburkholderia pallida</name>
    <dbReference type="NCBI Taxonomy" id="2547399"/>
    <lineage>
        <taxon>Bacteria</taxon>
        <taxon>Pseudomonadati</taxon>
        <taxon>Pseudomonadota</taxon>
        <taxon>Betaproteobacteria</taxon>
        <taxon>Burkholderiales</taxon>
        <taxon>Burkholderiaceae</taxon>
        <taxon>Paraburkholderia</taxon>
    </lineage>
</organism>
<feature type="domain" description="HTH tetR-type" evidence="5">
    <location>
        <begin position="21"/>
        <end position="81"/>
    </location>
</feature>
<dbReference type="InterPro" id="IPR039536">
    <property type="entry name" value="TetR_C_Proteobacteria"/>
</dbReference>
<keyword evidence="3" id="KW-0804">Transcription</keyword>
<evidence type="ECO:0000256" key="3">
    <source>
        <dbReference type="ARBA" id="ARBA00023163"/>
    </source>
</evidence>
<dbReference type="GO" id="GO:0003700">
    <property type="term" value="F:DNA-binding transcription factor activity"/>
    <property type="evidence" value="ECO:0007669"/>
    <property type="project" value="TreeGrafter"/>
</dbReference>
<dbReference type="Proteomes" id="UP000295727">
    <property type="component" value="Chromosome 2"/>
</dbReference>
<gene>
    <name evidence="6" type="ORF">E1956_20110</name>
</gene>
<dbReference type="OrthoDB" id="8595767at2"/>
<evidence type="ECO:0000256" key="4">
    <source>
        <dbReference type="PROSITE-ProRule" id="PRU00335"/>
    </source>
</evidence>
<dbReference type="FunFam" id="1.10.10.60:FF:000141">
    <property type="entry name" value="TetR family transcriptional regulator"/>
    <property type="match status" value="1"/>
</dbReference>
<protein>
    <submittedName>
        <fullName evidence="6">TetR/AcrR family transcriptional regulator</fullName>
    </submittedName>
</protein>
<accession>A0A4P7CZH9</accession>
<dbReference type="PANTHER" id="PTHR30055:SF234">
    <property type="entry name" value="HTH-TYPE TRANSCRIPTIONAL REGULATOR BETI"/>
    <property type="match status" value="1"/>
</dbReference>
<feature type="DNA-binding region" description="H-T-H motif" evidence="4">
    <location>
        <begin position="44"/>
        <end position="63"/>
    </location>
</feature>
<dbReference type="EMBL" id="CP038149">
    <property type="protein sequence ID" value="QBQ99483.1"/>
    <property type="molecule type" value="Genomic_DNA"/>
</dbReference>
<evidence type="ECO:0000313" key="6">
    <source>
        <dbReference type="EMBL" id="QBQ99483.1"/>
    </source>
</evidence>
<dbReference type="AlphaFoldDB" id="A0A4P7CZH9"/>
<evidence type="ECO:0000256" key="2">
    <source>
        <dbReference type="ARBA" id="ARBA00023125"/>
    </source>
</evidence>
<evidence type="ECO:0000256" key="1">
    <source>
        <dbReference type="ARBA" id="ARBA00023015"/>
    </source>
</evidence>
<dbReference type="PANTHER" id="PTHR30055">
    <property type="entry name" value="HTH-TYPE TRANSCRIPTIONAL REGULATOR RUTR"/>
    <property type="match status" value="1"/>
</dbReference>
<reference evidence="6 7" key="1">
    <citation type="submission" date="2019-03" db="EMBL/GenBank/DDBJ databases">
        <title>Paraburkholderia sp. 7MH5, isolated from subtropical forest soil.</title>
        <authorList>
            <person name="Gao Z.-H."/>
            <person name="Qiu L.-H."/>
        </authorList>
    </citation>
    <scope>NUCLEOTIDE SEQUENCE [LARGE SCALE GENOMIC DNA]</scope>
    <source>
        <strain evidence="6 7">7MH5</strain>
    </source>
</reference>
<dbReference type="InterPro" id="IPR036271">
    <property type="entry name" value="Tet_transcr_reg_TetR-rel_C_sf"/>
</dbReference>
<proteinExistence type="predicted"/>
<keyword evidence="2 4" id="KW-0238">DNA-binding</keyword>
<keyword evidence="1" id="KW-0805">Transcription regulation</keyword>
<evidence type="ECO:0000313" key="7">
    <source>
        <dbReference type="Proteomes" id="UP000295727"/>
    </source>
</evidence>
<dbReference type="InterPro" id="IPR001647">
    <property type="entry name" value="HTH_TetR"/>
</dbReference>
<keyword evidence="7" id="KW-1185">Reference proteome</keyword>
<sequence length="216" mass="23727">MGNDLARKSGRGGRPSRHDAEVRAQVVLDVAKERFLSAGYRETSLDAISRDAGVAKKTLYCHFGSKAGLFDAIVRTLADAWVEELRKIVANDNGPVAVLEAVALRLLDVGTQSDMIELYRTLIVESRRFPALVDAYLDRCGNLAGTEPLTDYLRRTVERGEFTIADVDLAVEQFVYLVLGGVRARMLLGCTARPNAATRRRIARQAVRIFVSGCAT</sequence>
<dbReference type="PRINTS" id="PR00455">
    <property type="entry name" value="HTHTETR"/>
</dbReference>
<dbReference type="RefSeq" id="WP_134752264.1">
    <property type="nucleotide sequence ID" value="NZ_CP038149.1"/>
</dbReference>
<dbReference type="KEGG" id="ppai:E1956_20110"/>